<proteinExistence type="predicted"/>
<feature type="region of interest" description="Disordered" evidence="1">
    <location>
        <begin position="1"/>
        <end position="27"/>
    </location>
</feature>
<evidence type="ECO:0000313" key="3">
    <source>
        <dbReference type="Proteomes" id="UP001642360"/>
    </source>
</evidence>
<reference evidence="2 3" key="1">
    <citation type="submission" date="2024-02" db="EMBL/GenBank/DDBJ databases">
        <authorList>
            <person name="Vignale AGUSTIN F."/>
            <person name="Sosa J E."/>
            <person name="Modenutti C."/>
        </authorList>
    </citation>
    <scope>NUCLEOTIDE SEQUENCE [LARGE SCALE GENOMIC DNA]</scope>
</reference>
<keyword evidence="3" id="KW-1185">Reference proteome</keyword>
<feature type="compositionally biased region" description="Low complexity" evidence="1">
    <location>
        <begin position="7"/>
        <end position="18"/>
    </location>
</feature>
<sequence length="112" mass="12668">MRRLDSESSSNSSSVRHSAMVPRHPDRVGIQPRGFWWSPLAAARVGVADEKMKPVIKQMRQNMEAHEKAVILSEELSLSLSLVCSKLKTDWQVRRGSCVFTYNLGAVLNRCR</sequence>
<protein>
    <submittedName>
        <fullName evidence="2">Uncharacterized protein</fullName>
    </submittedName>
</protein>
<evidence type="ECO:0000256" key="1">
    <source>
        <dbReference type="SAM" id="MobiDB-lite"/>
    </source>
</evidence>
<dbReference type="AlphaFoldDB" id="A0ABC8SKX1"/>
<organism evidence="2 3">
    <name type="scientific">Ilex paraguariensis</name>
    <name type="common">yerba mate</name>
    <dbReference type="NCBI Taxonomy" id="185542"/>
    <lineage>
        <taxon>Eukaryota</taxon>
        <taxon>Viridiplantae</taxon>
        <taxon>Streptophyta</taxon>
        <taxon>Embryophyta</taxon>
        <taxon>Tracheophyta</taxon>
        <taxon>Spermatophyta</taxon>
        <taxon>Magnoliopsida</taxon>
        <taxon>eudicotyledons</taxon>
        <taxon>Gunneridae</taxon>
        <taxon>Pentapetalae</taxon>
        <taxon>asterids</taxon>
        <taxon>campanulids</taxon>
        <taxon>Aquifoliales</taxon>
        <taxon>Aquifoliaceae</taxon>
        <taxon>Ilex</taxon>
    </lineage>
</organism>
<dbReference type="Proteomes" id="UP001642360">
    <property type="component" value="Unassembled WGS sequence"/>
</dbReference>
<name>A0ABC8SKX1_9AQUA</name>
<dbReference type="EMBL" id="CAUOFW020003058">
    <property type="protein sequence ID" value="CAK9157760.1"/>
    <property type="molecule type" value="Genomic_DNA"/>
</dbReference>
<gene>
    <name evidence="2" type="ORF">ILEXP_LOCUS26330</name>
</gene>
<accession>A0ABC8SKX1</accession>
<comment type="caution">
    <text evidence="2">The sequence shown here is derived from an EMBL/GenBank/DDBJ whole genome shotgun (WGS) entry which is preliminary data.</text>
</comment>
<evidence type="ECO:0000313" key="2">
    <source>
        <dbReference type="EMBL" id="CAK9157760.1"/>
    </source>
</evidence>